<feature type="compositionally biased region" description="Acidic residues" evidence="7">
    <location>
        <begin position="345"/>
        <end position="365"/>
    </location>
</feature>
<dbReference type="PANTHER" id="PTHR35023">
    <property type="entry name" value="CHELATASE-RELATED"/>
    <property type="match status" value="1"/>
</dbReference>
<dbReference type="AlphaFoldDB" id="B8FC15"/>
<evidence type="ECO:0000313" key="9">
    <source>
        <dbReference type="EMBL" id="ACL05220.1"/>
    </source>
</evidence>
<dbReference type="GO" id="GO:0016874">
    <property type="term" value="F:ligase activity"/>
    <property type="evidence" value="ECO:0007669"/>
    <property type="project" value="UniProtKB-KW"/>
</dbReference>
<evidence type="ECO:0000256" key="5">
    <source>
        <dbReference type="ARBA" id="ARBA00030759"/>
    </source>
</evidence>
<dbReference type="InterPro" id="IPR027417">
    <property type="entry name" value="P-loop_NTPase"/>
</dbReference>
<dbReference type="Pfam" id="PF17863">
    <property type="entry name" value="AAA_lid_2"/>
    <property type="match status" value="1"/>
</dbReference>
<dbReference type="Pfam" id="PF01078">
    <property type="entry name" value="Mg_chelatase"/>
    <property type="match status" value="1"/>
</dbReference>
<dbReference type="SUPFAM" id="SSF53300">
    <property type="entry name" value="vWA-like"/>
    <property type="match status" value="1"/>
</dbReference>
<dbReference type="eggNOG" id="COG1239">
    <property type="taxonomic scope" value="Bacteria"/>
</dbReference>
<dbReference type="KEGG" id="dal:Dalk_3532"/>
<dbReference type="SMR" id="B8FC15"/>
<comment type="pathway">
    <text evidence="1">Porphyrin-containing compound metabolism; bacteriochlorophyll biosynthesis.</text>
</comment>
<evidence type="ECO:0000256" key="1">
    <source>
        <dbReference type="ARBA" id="ARBA00004800"/>
    </source>
</evidence>
<dbReference type="InterPro" id="IPR002035">
    <property type="entry name" value="VWF_A"/>
</dbReference>
<feature type="region of interest" description="Disordered" evidence="7">
    <location>
        <begin position="412"/>
        <end position="447"/>
    </location>
</feature>
<keyword evidence="10" id="KW-1185">Reference proteome</keyword>
<dbReference type="SUPFAM" id="SSF52540">
    <property type="entry name" value="P-loop containing nucleoside triphosphate hydrolases"/>
    <property type="match status" value="1"/>
</dbReference>
<organism evidence="9 10">
    <name type="scientific">Desulfatibacillum aliphaticivorans</name>
    <dbReference type="NCBI Taxonomy" id="218208"/>
    <lineage>
        <taxon>Bacteria</taxon>
        <taxon>Pseudomonadati</taxon>
        <taxon>Thermodesulfobacteriota</taxon>
        <taxon>Desulfobacteria</taxon>
        <taxon>Desulfobacterales</taxon>
        <taxon>Desulfatibacillaceae</taxon>
        <taxon>Desulfatibacillum</taxon>
    </lineage>
</organism>
<dbReference type="HOGENOM" id="CLU_016684_6_0_7"/>
<dbReference type="RefSeq" id="WP_015948277.1">
    <property type="nucleotide sequence ID" value="NC_011768.1"/>
</dbReference>
<accession>B8FC15</accession>
<evidence type="ECO:0000256" key="7">
    <source>
        <dbReference type="SAM" id="MobiDB-lite"/>
    </source>
</evidence>
<sequence>MKNNVFPFSAIVGQDILRRALSLCAVNPAVGGVLVRGEKGTAKSTAVRALAKLLPRIPVYQDCPYGCNPDMPEERCPVCQARAQEAKVRFKRRPVVTLPLNATEDRVAGGLDFDLAVKNGVRVLQPGLLAKSHRGILYVDEVNLLDDHIVDLVLSSASTGENRVEREGLSVCHAARFMLVGTMNPEEGELRPQFLDRFGLCVEIGSEQDVETRARIMRRREAFDLDKDAFHDRFAKAEAQTADSIQAASALLPRVKMKDSLRDLIANLCAEKYVAGHRAELVIEQAARAHAALGGRTEVTEGDIEAVAPMALLHRTRDAAPPPPPPEPEEQEEEQQEPPDHDPPENEEEDQELPPEQEESQEQEDAGPPPPPEQEEAPPEEEMQPPEQEEERESSSMDKIFEVGQNFKVKRIQAPKDRVFRRGSGRRSRTRVAQKQGRYVKSRPRKHSDDIALDATLRNAAPFQARRKAEGDSNLAVILKKEDLQERIREKRIGNFLLFVVDASGSMGAKGRMAASKGAIMSLLLDAYQKRDKVAMVSFRKDEALVNLPPTSSVELAAKLLAELPIGGKTPLAAGMVKCAEMVRNALVRDPSMRPIVLFITDGKANVGLNGGKPVPEAMELAERLSQDERVHYVVVDTESRGLVRFGLAGRLAESLGARYFQVEDLRAEQLVDITRNEDW</sequence>
<evidence type="ECO:0000256" key="3">
    <source>
        <dbReference type="ARBA" id="ARBA00022741"/>
    </source>
</evidence>
<dbReference type="Gene3D" id="1.10.8.80">
    <property type="entry name" value="Magnesium chelatase subunit I, C-Terminal domain"/>
    <property type="match status" value="1"/>
</dbReference>
<name>B8FC15_DESAL</name>
<dbReference type="Proteomes" id="UP000000739">
    <property type="component" value="Chromosome"/>
</dbReference>
<dbReference type="Gene3D" id="3.40.50.410">
    <property type="entry name" value="von Willebrand factor, type A domain"/>
    <property type="match status" value="1"/>
</dbReference>
<feature type="compositionally biased region" description="Basic residues" evidence="7">
    <location>
        <begin position="421"/>
        <end position="446"/>
    </location>
</feature>
<keyword evidence="3" id="KW-0547">Nucleotide-binding</keyword>
<dbReference type="InterPro" id="IPR041628">
    <property type="entry name" value="ChlI/MoxR_AAA_lid"/>
</dbReference>
<dbReference type="InterPro" id="IPR003593">
    <property type="entry name" value="AAA+_ATPase"/>
</dbReference>
<dbReference type="InterPro" id="IPR012804">
    <property type="entry name" value="Cob_chelat_sub_put"/>
</dbReference>
<dbReference type="NCBIfam" id="TIGR02442">
    <property type="entry name" value="Cob-chelat-sub"/>
    <property type="match status" value="1"/>
</dbReference>
<keyword evidence="9" id="KW-0436">Ligase</keyword>
<evidence type="ECO:0000256" key="6">
    <source>
        <dbReference type="ARBA" id="ARBA00053551"/>
    </source>
</evidence>
<dbReference type="SMART" id="SM00327">
    <property type="entry name" value="VWA"/>
    <property type="match status" value="1"/>
</dbReference>
<dbReference type="PANTHER" id="PTHR35023:SF1">
    <property type="entry name" value="MG-PROTOPORPHYRIN IX CHELATASE"/>
    <property type="match status" value="1"/>
</dbReference>
<feature type="compositionally biased region" description="Acidic residues" evidence="7">
    <location>
        <begin position="373"/>
        <end position="392"/>
    </location>
</feature>
<evidence type="ECO:0000259" key="8">
    <source>
        <dbReference type="PROSITE" id="PS50234"/>
    </source>
</evidence>
<dbReference type="Gene3D" id="3.40.50.300">
    <property type="entry name" value="P-loop containing nucleotide triphosphate hydrolases"/>
    <property type="match status" value="1"/>
</dbReference>
<gene>
    <name evidence="9" type="ordered locus">Dalk_3532</name>
</gene>
<dbReference type="GO" id="GO:0005524">
    <property type="term" value="F:ATP binding"/>
    <property type="evidence" value="ECO:0007669"/>
    <property type="project" value="UniProtKB-KW"/>
</dbReference>
<dbReference type="EMBL" id="CP001322">
    <property type="protein sequence ID" value="ACL05220.1"/>
    <property type="molecule type" value="Genomic_DNA"/>
</dbReference>
<keyword evidence="4" id="KW-0067">ATP-binding</keyword>
<protein>
    <recommendedName>
        <fullName evidence="5">Mg-protoporphyrin IX chelatase</fullName>
    </recommendedName>
</protein>
<evidence type="ECO:0000313" key="10">
    <source>
        <dbReference type="Proteomes" id="UP000000739"/>
    </source>
</evidence>
<dbReference type="PROSITE" id="PS50234">
    <property type="entry name" value="VWFA"/>
    <property type="match status" value="1"/>
</dbReference>
<comment type="function">
    <text evidence="6">Involved in bacteriochlorophyll biosynthesis; introduces a magnesium ion into protoporphyrin IX to yield Mg-protoporphyrin IX.</text>
</comment>
<dbReference type="InterPro" id="IPR041702">
    <property type="entry name" value="BchD/ChlD_VWA"/>
</dbReference>
<comment type="similarity">
    <text evidence="2">Belongs to the Mg-chelatase subunits D/I family.</text>
</comment>
<feature type="domain" description="VWFA" evidence="8">
    <location>
        <begin position="496"/>
        <end position="678"/>
    </location>
</feature>
<evidence type="ECO:0000256" key="4">
    <source>
        <dbReference type="ARBA" id="ARBA00022840"/>
    </source>
</evidence>
<dbReference type="Pfam" id="PF13519">
    <property type="entry name" value="VWA_2"/>
    <property type="match status" value="1"/>
</dbReference>
<feature type="compositionally biased region" description="Acidic residues" evidence="7">
    <location>
        <begin position="327"/>
        <end position="337"/>
    </location>
</feature>
<proteinExistence type="inferred from homology"/>
<evidence type="ECO:0000256" key="2">
    <source>
        <dbReference type="ARBA" id="ARBA00005799"/>
    </source>
</evidence>
<dbReference type="CDD" id="cd01451">
    <property type="entry name" value="vWA_Magnesium_chelatase"/>
    <property type="match status" value="1"/>
</dbReference>
<dbReference type="eggNOG" id="COG1240">
    <property type="taxonomic scope" value="Bacteria"/>
</dbReference>
<reference evidence="9 10" key="1">
    <citation type="journal article" date="2012" name="Environ. Microbiol.">
        <title>The genome sequence of Desulfatibacillum alkenivorans AK-01: a blueprint for anaerobic alkane oxidation.</title>
        <authorList>
            <person name="Callaghan A.V."/>
            <person name="Morris B.E."/>
            <person name="Pereira I.A."/>
            <person name="McInerney M.J."/>
            <person name="Austin R.N."/>
            <person name="Groves J.T."/>
            <person name="Kukor J.J."/>
            <person name="Suflita J.M."/>
            <person name="Young L.Y."/>
            <person name="Zylstra G.J."/>
            <person name="Wawrik B."/>
        </authorList>
    </citation>
    <scope>NUCLEOTIDE SEQUENCE [LARGE SCALE GENOMIC DNA]</scope>
    <source>
        <strain evidence="9 10">AK-01</strain>
    </source>
</reference>
<dbReference type="SMART" id="SM00382">
    <property type="entry name" value="AAA"/>
    <property type="match status" value="1"/>
</dbReference>
<feature type="region of interest" description="Disordered" evidence="7">
    <location>
        <begin position="316"/>
        <end position="396"/>
    </location>
</feature>
<dbReference type="InterPro" id="IPR000523">
    <property type="entry name" value="Mg_chelatse_chII-like_cat_dom"/>
</dbReference>
<dbReference type="InterPro" id="IPR036465">
    <property type="entry name" value="vWFA_dom_sf"/>
</dbReference>
<dbReference type="InterPro" id="IPR052989">
    <property type="entry name" value="Mg-chelatase_DI-like"/>
</dbReference>